<organism evidence="5 6">
    <name type="scientific">Methanoculleus chikugoensis</name>
    <dbReference type="NCBI Taxonomy" id="118126"/>
    <lineage>
        <taxon>Archaea</taxon>
        <taxon>Methanobacteriati</taxon>
        <taxon>Methanobacteriota</taxon>
        <taxon>Stenosarchaea group</taxon>
        <taxon>Methanomicrobia</taxon>
        <taxon>Methanomicrobiales</taxon>
        <taxon>Methanomicrobiaceae</taxon>
        <taxon>Methanoculleus</taxon>
    </lineage>
</organism>
<feature type="region of interest" description="Disordered" evidence="3">
    <location>
        <begin position="1"/>
        <end position="32"/>
    </location>
</feature>
<dbReference type="EC" id="4.1.2.17" evidence="5"/>
<dbReference type="PANTHER" id="PTHR22789:SF0">
    <property type="entry name" value="3-OXO-TETRONATE 4-PHOSPHATE DECARBOXYLASE-RELATED"/>
    <property type="match status" value="1"/>
</dbReference>
<feature type="domain" description="Class II aldolase/adducin N-terminal" evidence="4">
    <location>
        <begin position="52"/>
        <end position="219"/>
    </location>
</feature>
<dbReference type="UniPathway" id="UPA00071"/>
<dbReference type="GO" id="GO:0019323">
    <property type="term" value="P:pentose catabolic process"/>
    <property type="evidence" value="ECO:0007669"/>
    <property type="project" value="TreeGrafter"/>
</dbReference>
<dbReference type="InterPro" id="IPR001303">
    <property type="entry name" value="Aldolase_II/adducin_N"/>
</dbReference>
<keyword evidence="2 5" id="KW-0456">Lyase</keyword>
<dbReference type="GO" id="GO:0046872">
    <property type="term" value="F:metal ion binding"/>
    <property type="evidence" value="ECO:0007669"/>
    <property type="project" value="UniProtKB-KW"/>
</dbReference>
<name>A0A1M4MLB9_9EURY</name>
<dbReference type="SMART" id="SM01007">
    <property type="entry name" value="Aldolase_II"/>
    <property type="match status" value="1"/>
</dbReference>
<dbReference type="Proteomes" id="UP000184671">
    <property type="component" value="Unassembled WGS sequence"/>
</dbReference>
<reference evidence="5 6" key="1">
    <citation type="submission" date="2016-08" db="EMBL/GenBank/DDBJ databases">
        <authorList>
            <person name="Seilhamer J.J."/>
        </authorList>
    </citation>
    <scope>NUCLEOTIDE SEQUENCE [LARGE SCALE GENOMIC DNA]</scope>
    <source>
        <strain evidence="5">L21-II-0</strain>
    </source>
</reference>
<sequence>MSLASTPALPPHYQHSLQHTRPPPPYPGRHAHIPLYAKPSCTKIRVPKMLDREFERIGKRLFMEGLVGANFGNMSVRGEGGFNITRTGAYLDAGEAPVFVPDAGDAPREASSEYRVHRAVYRETPHSAIVHAHPVHAVAASLDTDLVRPADSEGGMLCPEIPVVAGNPGTDEIAENVAGALQDGHIVIVRGHGTFAAGKTLDEAYIYTSIAEYACRILFLSGRLRGVL</sequence>
<gene>
    <name evidence="5" type="primary">fucA</name>
    <name evidence="5" type="ORF">L21_1643</name>
</gene>
<evidence type="ECO:0000256" key="2">
    <source>
        <dbReference type="ARBA" id="ARBA00023239"/>
    </source>
</evidence>
<keyword evidence="1" id="KW-0479">Metal-binding</keyword>
<dbReference type="InterPro" id="IPR036409">
    <property type="entry name" value="Aldolase_II/adducin_N_sf"/>
</dbReference>
<dbReference type="AlphaFoldDB" id="A0A1M4MLB9"/>
<dbReference type="InterPro" id="IPR050197">
    <property type="entry name" value="Aldolase_class_II_sugar_metab"/>
</dbReference>
<dbReference type="SUPFAM" id="SSF53639">
    <property type="entry name" value="AraD/HMP-PK domain-like"/>
    <property type="match status" value="1"/>
</dbReference>
<dbReference type="EMBL" id="FMID01000040">
    <property type="protein sequence ID" value="SCL75731.1"/>
    <property type="molecule type" value="Genomic_DNA"/>
</dbReference>
<dbReference type="Gene3D" id="3.40.225.10">
    <property type="entry name" value="Class II aldolase/adducin N-terminal domain"/>
    <property type="match status" value="1"/>
</dbReference>
<evidence type="ECO:0000259" key="4">
    <source>
        <dbReference type="SMART" id="SM01007"/>
    </source>
</evidence>
<evidence type="ECO:0000313" key="6">
    <source>
        <dbReference type="Proteomes" id="UP000184671"/>
    </source>
</evidence>
<evidence type="ECO:0000256" key="3">
    <source>
        <dbReference type="SAM" id="MobiDB-lite"/>
    </source>
</evidence>
<protein>
    <submittedName>
        <fullName evidence="5">L-fuculose phosphate aldolase</fullName>
        <ecNumber evidence="5">4.1.2.17</ecNumber>
    </submittedName>
</protein>
<dbReference type="NCBIfam" id="NF006413">
    <property type="entry name" value="PRK08660.1"/>
    <property type="match status" value="1"/>
</dbReference>
<dbReference type="PANTHER" id="PTHR22789">
    <property type="entry name" value="FUCULOSE PHOSPHATE ALDOLASE"/>
    <property type="match status" value="1"/>
</dbReference>
<accession>A0A1M4MLB9</accession>
<dbReference type="GO" id="GO:0008738">
    <property type="term" value="F:L-fuculose-phosphate aldolase activity"/>
    <property type="evidence" value="ECO:0007669"/>
    <property type="project" value="UniProtKB-EC"/>
</dbReference>
<dbReference type="GO" id="GO:0005829">
    <property type="term" value="C:cytosol"/>
    <property type="evidence" value="ECO:0007669"/>
    <property type="project" value="TreeGrafter"/>
</dbReference>
<dbReference type="STRING" id="118126.L21_1643"/>
<dbReference type="Pfam" id="PF00596">
    <property type="entry name" value="Aldolase_II"/>
    <property type="match status" value="1"/>
</dbReference>
<proteinExistence type="predicted"/>
<evidence type="ECO:0000256" key="1">
    <source>
        <dbReference type="ARBA" id="ARBA00022723"/>
    </source>
</evidence>
<evidence type="ECO:0000313" key="5">
    <source>
        <dbReference type="EMBL" id="SCL75731.1"/>
    </source>
</evidence>